<name>A0A1Y1VU56_9FUNG</name>
<dbReference type="Proteomes" id="UP000193944">
    <property type="component" value="Unassembled WGS sequence"/>
</dbReference>
<protein>
    <submittedName>
        <fullName evidence="1">Uncharacterized protein</fullName>
    </submittedName>
</protein>
<dbReference type="OrthoDB" id="2144998at2759"/>
<dbReference type="EMBL" id="MCFG01000496">
    <property type="protein sequence ID" value="ORX64817.1"/>
    <property type="molecule type" value="Genomic_DNA"/>
</dbReference>
<organism evidence="1 2">
    <name type="scientific">Anaeromyces robustus</name>
    <dbReference type="NCBI Taxonomy" id="1754192"/>
    <lineage>
        <taxon>Eukaryota</taxon>
        <taxon>Fungi</taxon>
        <taxon>Fungi incertae sedis</taxon>
        <taxon>Chytridiomycota</taxon>
        <taxon>Chytridiomycota incertae sedis</taxon>
        <taxon>Neocallimastigomycetes</taxon>
        <taxon>Neocallimastigales</taxon>
        <taxon>Neocallimastigaceae</taxon>
        <taxon>Anaeromyces</taxon>
    </lineage>
</organism>
<reference evidence="1 2" key="1">
    <citation type="submission" date="2016-08" db="EMBL/GenBank/DDBJ databases">
        <title>A Parts List for Fungal Cellulosomes Revealed by Comparative Genomics.</title>
        <authorList>
            <consortium name="DOE Joint Genome Institute"/>
            <person name="Haitjema C.H."/>
            <person name="Gilmore S.P."/>
            <person name="Henske J.K."/>
            <person name="Solomon K.V."/>
            <person name="De Groot R."/>
            <person name="Kuo A."/>
            <person name="Mondo S.J."/>
            <person name="Salamov A.A."/>
            <person name="Labutti K."/>
            <person name="Zhao Z."/>
            <person name="Chiniquy J."/>
            <person name="Barry K."/>
            <person name="Brewer H.M."/>
            <person name="Purvine S.O."/>
            <person name="Wright A.T."/>
            <person name="Boxma B."/>
            <person name="Van Alen T."/>
            <person name="Hackstein J.H."/>
            <person name="Baker S.E."/>
            <person name="Grigoriev I.V."/>
            <person name="O'Malley M.A."/>
        </authorList>
    </citation>
    <scope>NUCLEOTIDE SEQUENCE [LARGE SCALE GENOMIC DNA]</scope>
    <source>
        <strain evidence="1 2">S4</strain>
    </source>
</reference>
<keyword evidence="2" id="KW-1185">Reference proteome</keyword>
<dbReference type="AlphaFoldDB" id="A0A1Y1VU56"/>
<gene>
    <name evidence="1" type="ORF">BCR32DRAFT_250928</name>
</gene>
<accession>A0A1Y1VU56</accession>
<evidence type="ECO:0000313" key="1">
    <source>
        <dbReference type="EMBL" id="ORX64817.1"/>
    </source>
</evidence>
<sequence>MFSYDEIESPSSKNRPPPCIAFLVDTSATQLYLNKNLIFKNKNQDILNIKDIVNNSYINEILDEFIFNFYTSDSKVLLLGSNKNKFYKLNEESINIFIENFRKLLQKNILTRYSKKSDNNKNFTNSSFNCLNNLVISLRECLGNFNWNYSRDVGFLSPTKKKKKSIILHHYLFLVTPLPNSCNNLMKFVENNEVYQSYYNNQQYLPENELSEEEEDPSVLKNKMDTLLDKFQNEFIKKTLWSSYISYKIGINWIDTNLKNKNDDKDTNELEYKSKTRYIEEKYIKESIETLLSVYGGNIINLYEISSESELLPFSSYISNYRTKSINSSLSVLLIDQGKERREKMILENEEKKFKKVLWSGYLTSQNKANICKIDIIPMIREQKKSLFKSMDSYKKTLKHDFLINKNHQEDIPIFSSKRKTFKILNLIDINILDSAWLLSNEYLCQISNNLEEIDELLYSLFLFKIVKLLKLGIIIEIYLNINDNVNPNNNIDEDVIDIDADDYKKYYGILIPLSECLGFIRILNDEATKEIQSYIRCSKKQHTNKNDHFLSKLTEEVIIYLIKLY</sequence>
<proteinExistence type="predicted"/>
<evidence type="ECO:0000313" key="2">
    <source>
        <dbReference type="Proteomes" id="UP000193944"/>
    </source>
</evidence>
<comment type="caution">
    <text evidence="1">The sequence shown here is derived from an EMBL/GenBank/DDBJ whole genome shotgun (WGS) entry which is preliminary data.</text>
</comment>
<reference evidence="1 2" key="2">
    <citation type="submission" date="2016-08" db="EMBL/GenBank/DDBJ databases">
        <title>Pervasive Adenine N6-methylation of Active Genes in Fungi.</title>
        <authorList>
            <consortium name="DOE Joint Genome Institute"/>
            <person name="Mondo S.J."/>
            <person name="Dannebaum R.O."/>
            <person name="Kuo R.C."/>
            <person name="Labutti K."/>
            <person name="Haridas S."/>
            <person name="Kuo A."/>
            <person name="Salamov A."/>
            <person name="Ahrendt S.R."/>
            <person name="Lipzen A."/>
            <person name="Sullivan W."/>
            <person name="Andreopoulos W.B."/>
            <person name="Clum A."/>
            <person name="Lindquist E."/>
            <person name="Daum C."/>
            <person name="Ramamoorthy G.K."/>
            <person name="Gryganskyi A."/>
            <person name="Culley D."/>
            <person name="Magnuson J.K."/>
            <person name="James T.Y."/>
            <person name="O'Malley M.A."/>
            <person name="Stajich J.E."/>
            <person name="Spatafora J.W."/>
            <person name="Visel A."/>
            <person name="Grigoriev I.V."/>
        </authorList>
    </citation>
    <scope>NUCLEOTIDE SEQUENCE [LARGE SCALE GENOMIC DNA]</scope>
    <source>
        <strain evidence="1 2">S4</strain>
    </source>
</reference>